<dbReference type="Pfam" id="PF10145">
    <property type="entry name" value="PhageMin_Tail"/>
    <property type="match status" value="1"/>
</dbReference>
<dbReference type="EMBL" id="CP036426">
    <property type="protein sequence ID" value="QDV34010.1"/>
    <property type="molecule type" value="Genomic_DNA"/>
</dbReference>
<dbReference type="RefSeq" id="WP_145268582.1">
    <property type="nucleotide sequence ID" value="NZ_CP036426.1"/>
</dbReference>
<feature type="domain" description="Phage tail tape measure protein" evidence="1">
    <location>
        <begin position="100"/>
        <end position="288"/>
    </location>
</feature>
<reference evidence="2 3" key="1">
    <citation type="submission" date="2019-02" db="EMBL/GenBank/DDBJ databases">
        <title>Deep-cultivation of Planctomycetes and their phenomic and genomic characterization uncovers novel biology.</title>
        <authorList>
            <person name="Wiegand S."/>
            <person name="Jogler M."/>
            <person name="Boedeker C."/>
            <person name="Pinto D."/>
            <person name="Vollmers J."/>
            <person name="Rivas-Marin E."/>
            <person name="Kohn T."/>
            <person name="Peeters S.H."/>
            <person name="Heuer A."/>
            <person name="Rast P."/>
            <person name="Oberbeckmann S."/>
            <person name="Bunk B."/>
            <person name="Jeske O."/>
            <person name="Meyerdierks A."/>
            <person name="Storesund J.E."/>
            <person name="Kallscheuer N."/>
            <person name="Luecker S."/>
            <person name="Lage O.M."/>
            <person name="Pohl T."/>
            <person name="Merkel B.J."/>
            <person name="Hornburger P."/>
            <person name="Mueller R.-W."/>
            <person name="Bruemmer F."/>
            <person name="Labrenz M."/>
            <person name="Spormann A.M."/>
            <person name="Op den Camp H."/>
            <person name="Overmann J."/>
            <person name="Amann R."/>
            <person name="Jetten M.S.M."/>
            <person name="Mascher T."/>
            <person name="Medema M.H."/>
            <person name="Devos D.P."/>
            <person name="Kaster A.-K."/>
            <person name="Ovreas L."/>
            <person name="Rohde M."/>
            <person name="Galperin M.Y."/>
            <person name="Jogler C."/>
        </authorList>
    </citation>
    <scope>NUCLEOTIDE SEQUENCE [LARGE SCALE GENOMIC DNA]</scope>
    <source>
        <strain evidence="2 3">ElP</strain>
    </source>
</reference>
<organism evidence="2 3">
    <name type="scientific">Tautonia plasticadhaerens</name>
    <dbReference type="NCBI Taxonomy" id="2527974"/>
    <lineage>
        <taxon>Bacteria</taxon>
        <taxon>Pseudomonadati</taxon>
        <taxon>Planctomycetota</taxon>
        <taxon>Planctomycetia</taxon>
        <taxon>Isosphaerales</taxon>
        <taxon>Isosphaeraceae</taxon>
        <taxon>Tautonia</taxon>
    </lineage>
</organism>
<proteinExistence type="predicted"/>
<dbReference type="InterPro" id="IPR010090">
    <property type="entry name" value="Phage_tape_meas"/>
</dbReference>
<dbReference type="KEGG" id="tpla:ElP_18910"/>
<sequence length="639" mass="65572">MATVGYLRVMGTMSTAPLQKGLGAMRGSINAFAGATAFGGRGLAAMGAAMGGVAAAGASFRTHLSIGKQMAGLAKATDLEGAALEGLKQELFGLSTELAGVPVEDLLDIAITGGKLGIAAGDLVEYTRGIAMLSTAMDDIPASEIADQVGKVNSVFKLSSTRGAMQLGSAIDKVADSGVSASSDILNVVQRISGSAAAAKIGADEAVALAGALLDTGTQAELGATSLQRLIMGLNNVESRAGFAKVLGVEAGQFARMVEDSPVRALQAFLGTLNTLDAQSQQVAIASVLGRDSIQATGEIQKLAAQVDTLDRYLGLSSHEFATLEQIQKSYNITAGTSGATLAQVGNRMTILKDQVGTGLAPALLIGSTLLGDLATGVGEAFGRSEGAVQGLGISVSGIVDTIGFAFRNLPDLFEMAAIKLQERLLNVGAWFQTLGTNIGIIAGWAFENWRELALDAFNAIGFGIQNLGTNLYNLGSALVAFLRDPTQGFQFNWTPMLEGFTSTVSELPALAEPEFISLQSSIDEVADRIAANEAARAAKSVESAVEAGAGVMPGAVAGAVEQGIARPDLLGDQGGEAKASAANLELGSKEAYSAIAAFRNGGGQDRLLNVNTRQLSTLQRIDRGIDRMAGSQLEVQAV</sequence>
<dbReference type="OrthoDB" id="278834at2"/>
<accession>A0A518GZK4</accession>
<keyword evidence="3" id="KW-1185">Reference proteome</keyword>
<gene>
    <name evidence="2" type="ORF">ElP_18910</name>
</gene>
<evidence type="ECO:0000259" key="1">
    <source>
        <dbReference type="Pfam" id="PF10145"/>
    </source>
</evidence>
<dbReference type="AlphaFoldDB" id="A0A518GZK4"/>
<evidence type="ECO:0000313" key="2">
    <source>
        <dbReference type="EMBL" id="QDV34010.1"/>
    </source>
</evidence>
<evidence type="ECO:0000313" key="3">
    <source>
        <dbReference type="Proteomes" id="UP000317835"/>
    </source>
</evidence>
<name>A0A518GZK4_9BACT</name>
<dbReference type="NCBIfam" id="TIGR01760">
    <property type="entry name" value="tape_meas_TP901"/>
    <property type="match status" value="1"/>
</dbReference>
<protein>
    <submittedName>
        <fullName evidence="2">Phage-related minor tail protein</fullName>
    </submittedName>
</protein>
<dbReference type="Proteomes" id="UP000317835">
    <property type="component" value="Chromosome"/>
</dbReference>